<reference evidence="1" key="1">
    <citation type="submission" date="2014-09" db="EMBL/GenBank/DDBJ databases">
        <authorList>
            <person name="Magalhaes I.L.F."/>
            <person name="Oliveira U."/>
            <person name="Santos F.R."/>
            <person name="Vidigal T.H.D.A."/>
            <person name="Brescovit A.D."/>
            <person name="Santos A.J."/>
        </authorList>
    </citation>
    <scope>NUCLEOTIDE SEQUENCE</scope>
    <source>
        <tissue evidence="1">Shoot tissue taken approximately 20 cm above the soil surface</tissue>
    </source>
</reference>
<reference evidence="1" key="2">
    <citation type="journal article" date="2015" name="Data Brief">
        <title>Shoot transcriptome of the giant reed, Arundo donax.</title>
        <authorList>
            <person name="Barrero R.A."/>
            <person name="Guerrero F.D."/>
            <person name="Moolhuijzen P."/>
            <person name="Goolsby J.A."/>
            <person name="Tidwell J."/>
            <person name="Bellgard S.E."/>
            <person name="Bellgard M.I."/>
        </authorList>
    </citation>
    <scope>NUCLEOTIDE SEQUENCE</scope>
    <source>
        <tissue evidence="1">Shoot tissue taken approximately 20 cm above the soil surface</tissue>
    </source>
</reference>
<name>A0A0A9GB05_ARUDO</name>
<sequence>MLHTVEAPLTFPSLQRSLINFEHEKLSTIFPSLAVLRKSI</sequence>
<evidence type="ECO:0000313" key="1">
    <source>
        <dbReference type="EMBL" id="JAE19731.1"/>
    </source>
</evidence>
<organism evidence="1">
    <name type="scientific">Arundo donax</name>
    <name type="common">Giant reed</name>
    <name type="synonym">Donax arundinaceus</name>
    <dbReference type="NCBI Taxonomy" id="35708"/>
    <lineage>
        <taxon>Eukaryota</taxon>
        <taxon>Viridiplantae</taxon>
        <taxon>Streptophyta</taxon>
        <taxon>Embryophyta</taxon>
        <taxon>Tracheophyta</taxon>
        <taxon>Spermatophyta</taxon>
        <taxon>Magnoliopsida</taxon>
        <taxon>Liliopsida</taxon>
        <taxon>Poales</taxon>
        <taxon>Poaceae</taxon>
        <taxon>PACMAD clade</taxon>
        <taxon>Arundinoideae</taxon>
        <taxon>Arundineae</taxon>
        <taxon>Arundo</taxon>
    </lineage>
</organism>
<accession>A0A0A9GB05</accession>
<proteinExistence type="predicted"/>
<dbReference type="EMBL" id="GBRH01178165">
    <property type="protein sequence ID" value="JAE19731.1"/>
    <property type="molecule type" value="Transcribed_RNA"/>
</dbReference>
<protein>
    <submittedName>
        <fullName evidence="1">Uncharacterized protein</fullName>
    </submittedName>
</protein>
<dbReference type="AlphaFoldDB" id="A0A0A9GB05"/>